<dbReference type="EMBL" id="JAPWIJ010000002">
    <property type="protein sequence ID" value="MCZ4517809.1"/>
    <property type="molecule type" value="Genomic_DNA"/>
</dbReference>
<reference evidence="7" key="1">
    <citation type="submission" date="2022-12" db="EMBL/GenBank/DDBJ databases">
        <authorList>
            <person name="Krivoruchko A.V."/>
            <person name="Elkin A."/>
        </authorList>
    </citation>
    <scope>NUCLEOTIDE SEQUENCE</scope>
    <source>
        <strain evidence="7">IEGM 1391</strain>
    </source>
</reference>
<evidence type="ECO:0000259" key="6">
    <source>
        <dbReference type="PROSITE" id="PS50983"/>
    </source>
</evidence>
<dbReference type="PANTHER" id="PTHR30532">
    <property type="entry name" value="IRON III DICITRATE-BINDING PERIPLASMIC PROTEIN"/>
    <property type="match status" value="1"/>
</dbReference>
<evidence type="ECO:0000256" key="5">
    <source>
        <dbReference type="SAM" id="SignalP"/>
    </source>
</evidence>
<dbReference type="RefSeq" id="WP_269602472.1">
    <property type="nucleotide sequence ID" value="NZ_JAPWIJ010000002.1"/>
</dbReference>
<gene>
    <name evidence="7" type="ORF">O4220_04710</name>
</gene>
<feature type="chain" id="PRO_5046704137" evidence="5">
    <location>
        <begin position="25"/>
        <end position="324"/>
    </location>
</feature>
<keyword evidence="8" id="KW-1185">Reference proteome</keyword>
<dbReference type="InterPro" id="IPR002491">
    <property type="entry name" value="ABC_transptr_periplasmic_BD"/>
</dbReference>
<evidence type="ECO:0000256" key="2">
    <source>
        <dbReference type="ARBA" id="ARBA00008814"/>
    </source>
</evidence>
<keyword evidence="4 5" id="KW-0732">Signal</keyword>
<evidence type="ECO:0000256" key="1">
    <source>
        <dbReference type="ARBA" id="ARBA00004196"/>
    </source>
</evidence>
<comment type="similarity">
    <text evidence="2">Belongs to the bacterial solute-binding protein 8 family.</text>
</comment>
<evidence type="ECO:0000313" key="7">
    <source>
        <dbReference type="EMBL" id="MCZ4517809.1"/>
    </source>
</evidence>
<dbReference type="SUPFAM" id="SSF53807">
    <property type="entry name" value="Helical backbone' metal receptor"/>
    <property type="match status" value="1"/>
</dbReference>
<dbReference type="PANTHER" id="PTHR30532:SF24">
    <property type="entry name" value="FERRIC ENTEROBACTIN-BINDING PERIPLASMIC PROTEIN FEPB"/>
    <property type="match status" value="1"/>
</dbReference>
<evidence type="ECO:0000256" key="4">
    <source>
        <dbReference type="ARBA" id="ARBA00022729"/>
    </source>
</evidence>
<feature type="signal peptide" evidence="5">
    <location>
        <begin position="1"/>
        <end position="24"/>
    </location>
</feature>
<dbReference type="PROSITE" id="PS50983">
    <property type="entry name" value="FE_B12_PBP"/>
    <property type="match status" value="1"/>
</dbReference>
<comment type="subcellular location">
    <subcellularLocation>
        <location evidence="1">Cell envelope</location>
    </subcellularLocation>
</comment>
<accession>A0ABT4MA24</accession>
<comment type="caution">
    <text evidence="7">The sequence shown here is derived from an EMBL/GenBank/DDBJ whole genome shotgun (WGS) entry which is preliminary data.</text>
</comment>
<evidence type="ECO:0000256" key="3">
    <source>
        <dbReference type="ARBA" id="ARBA00022448"/>
    </source>
</evidence>
<proteinExistence type="inferred from homology"/>
<organism evidence="7 8">
    <name type="scientific">Rhodococcus ruber</name>
    <dbReference type="NCBI Taxonomy" id="1830"/>
    <lineage>
        <taxon>Bacteria</taxon>
        <taxon>Bacillati</taxon>
        <taxon>Actinomycetota</taxon>
        <taxon>Actinomycetes</taxon>
        <taxon>Mycobacteriales</taxon>
        <taxon>Nocardiaceae</taxon>
        <taxon>Rhodococcus</taxon>
    </lineage>
</organism>
<dbReference type="Gene3D" id="3.40.50.1980">
    <property type="entry name" value="Nitrogenase molybdenum iron protein domain"/>
    <property type="match status" value="2"/>
</dbReference>
<dbReference type="CDD" id="cd01146">
    <property type="entry name" value="FhuD"/>
    <property type="match status" value="1"/>
</dbReference>
<dbReference type="InterPro" id="IPR051313">
    <property type="entry name" value="Bact_iron-sidero_bind"/>
</dbReference>
<evidence type="ECO:0000313" key="8">
    <source>
        <dbReference type="Proteomes" id="UP001081071"/>
    </source>
</evidence>
<feature type="domain" description="Fe/B12 periplasmic-binding" evidence="6">
    <location>
        <begin position="58"/>
        <end position="324"/>
    </location>
</feature>
<protein>
    <submittedName>
        <fullName evidence="7">Iron-siderophore ABC transporter substrate-binding protein</fullName>
    </submittedName>
</protein>
<keyword evidence="3" id="KW-0813">Transport</keyword>
<dbReference type="Proteomes" id="UP001081071">
    <property type="component" value="Unassembled WGS sequence"/>
</dbReference>
<dbReference type="PROSITE" id="PS51257">
    <property type="entry name" value="PROKAR_LIPOPROTEIN"/>
    <property type="match status" value="1"/>
</dbReference>
<dbReference type="Pfam" id="PF01497">
    <property type="entry name" value="Peripla_BP_2"/>
    <property type="match status" value="1"/>
</dbReference>
<name>A0ABT4MA24_9NOCA</name>
<sequence length="324" mass="33536">MRRFFGALTAVVVVSLLGCSSSESPDPAQPTGANTSAEFPATIEGALGSSVVGSEPTRVVALSWTDADILLSLGVTPVATARATAASGFQPWAEAELDDQDAPAFLQGANADLSVEDVLAYEPDLIVGTKAFGLDARYEQLSAIAPVVHYSSTPSAETWQDATRTIATALGRSDDGERVIAETDSTISAAAEANPDLSGKTFTFFVGPTNGSVYVVNSIDDAGAQFLDSLGMRPTDYATGLPTSSIPGRAQITYEFLADNDADLVIATGQPADLDAFRALPAIASLSAVARGAFVPLSPTEAQSIAFPSPLSLEWAANNIVPKF</sequence>